<sequence length="116" mass="12724">MLKPSQRGTDLGLLHVLSPGTCIPVHPRTLHSVRCGTWGRCRPHHQLVSTSHPDGFSLVCGGRRLPISTPPRPRSAVYTSAGYGCRFSNPWSSFTQHHPRNRRGSPDRGSLVPPAD</sequence>
<dbReference type="EMBL" id="AM235768">
    <property type="protein sequence ID" value="CAM96185.1"/>
    <property type="molecule type" value="Genomic_DNA"/>
</dbReference>
<evidence type="ECO:0000256" key="1">
    <source>
        <dbReference type="SAM" id="MobiDB-lite"/>
    </source>
</evidence>
<dbReference type="Proteomes" id="UP000002332">
    <property type="component" value="Plasmid pQBR103"/>
</dbReference>
<evidence type="ECO:0000313" key="3">
    <source>
        <dbReference type="Proteomes" id="UP000002332"/>
    </source>
</evidence>
<name>A4V7R3_PSEFS</name>
<keyword evidence="2" id="KW-0614">Plasmid</keyword>
<gene>
    <name evidence="2" type="ordered locus">pQBR0153</name>
</gene>
<feature type="region of interest" description="Disordered" evidence="1">
    <location>
        <begin position="92"/>
        <end position="116"/>
    </location>
</feature>
<protein>
    <submittedName>
        <fullName evidence="2">Uncharacterized protein</fullName>
    </submittedName>
</protein>
<dbReference type="AlphaFoldDB" id="A4V7R3"/>
<evidence type="ECO:0000313" key="2">
    <source>
        <dbReference type="EMBL" id="CAM96185.1"/>
    </source>
</evidence>
<proteinExistence type="predicted"/>
<reference evidence="2 3" key="1">
    <citation type="journal article" date="2007" name="ISME J.">
        <title>Sequence-based analysis of pQBR103; a representative of a unique, transfer-proficient mega plasmid resident in the microbial community of sugar beet.</title>
        <authorList>
            <person name="Tett A."/>
            <person name="Spiers A.J."/>
            <person name="Crossman L.C."/>
            <person name="Ager D."/>
            <person name="Ciric L."/>
            <person name="Dow J.M."/>
            <person name="Fry J.C."/>
            <person name="Harris D."/>
            <person name="Lilley A."/>
            <person name="Oliver A."/>
            <person name="Parkhill J."/>
            <person name="Quail M.A."/>
            <person name="Rainey P.B."/>
            <person name="Saunders N.J."/>
            <person name="Seeger K."/>
            <person name="Snyder L.A.S."/>
            <person name="Squares R."/>
            <person name="Thomas C.M."/>
            <person name="Turner S.L."/>
            <person name="Zhang X.-X."/>
            <person name="Field D."/>
            <person name="Bailey M.J."/>
        </authorList>
    </citation>
    <scope>NUCLEOTIDE SEQUENCE [LARGE SCALE GENOMIC DNA]</scope>
    <source>
        <strain evidence="2 3">SBW25</strain>
    </source>
</reference>
<geneLocation type="plasmid" evidence="2 3">
    <name>pQBR103</name>
</geneLocation>
<organism evidence="2 3">
    <name type="scientific">Pseudomonas fluorescens (strain SBW25)</name>
    <dbReference type="NCBI Taxonomy" id="216595"/>
    <lineage>
        <taxon>Bacteria</taxon>
        <taxon>Pseudomonadati</taxon>
        <taxon>Pseudomonadota</taxon>
        <taxon>Gammaproteobacteria</taxon>
        <taxon>Pseudomonadales</taxon>
        <taxon>Pseudomonadaceae</taxon>
        <taxon>Pseudomonas</taxon>
    </lineage>
</organism>
<accession>A4V7R3</accession>